<evidence type="ECO:0000256" key="3">
    <source>
        <dbReference type="ARBA" id="ARBA00023163"/>
    </source>
</evidence>
<evidence type="ECO:0000259" key="5">
    <source>
        <dbReference type="PROSITE" id="PS50977"/>
    </source>
</evidence>
<dbReference type="AlphaFoldDB" id="A0A5P6N7T1"/>
<dbReference type="GO" id="GO:0003700">
    <property type="term" value="F:DNA-binding transcription factor activity"/>
    <property type="evidence" value="ECO:0007669"/>
    <property type="project" value="TreeGrafter"/>
</dbReference>
<dbReference type="Proteomes" id="UP000325385">
    <property type="component" value="Chromosome"/>
</dbReference>
<dbReference type="EMBL" id="CP032228">
    <property type="protein sequence ID" value="QFI61989.1"/>
    <property type="molecule type" value="Genomic_DNA"/>
</dbReference>
<organism evidence="6 7">
    <name type="scientific">Qipengyuania flava</name>
    <dbReference type="NCBI Taxonomy" id="192812"/>
    <lineage>
        <taxon>Bacteria</taxon>
        <taxon>Pseudomonadati</taxon>
        <taxon>Pseudomonadota</taxon>
        <taxon>Alphaproteobacteria</taxon>
        <taxon>Sphingomonadales</taxon>
        <taxon>Erythrobacteraceae</taxon>
        <taxon>Qipengyuania</taxon>
    </lineage>
</organism>
<dbReference type="InterPro" id="IPR001647">
    <property type="entry name" value="HTH_TetR"/>
</dbReference>
<dbReference type="PROSITE" id="PS01081">
    <property type="entry name" value="HTH_TETR_1"/>
    <property type="match status" value="1"/>
</dbReference>
<dbReference type="Gene3D" id="1.10.357.10">
    <property type="entry name" value="Tetracycline Repressor, domain 2"/>
    <property type="match status" value="1"/>
</dbReference>
<proteinExistence type="predicted"/>
<dbReference type="SUPFAM" id="SSF46689">
    <property type="entry name" value="Homeodomain-like"/>
    <property type="match status" value="1"/>
</dbReference>
<dbReference type="Pfam" id="PF14246">
    <property type="entry name" value="TetR_C_7"/>
    <property type="match status" value="1"/>
</dbReference>
<dbReference type="PANTHER" id="PTHR30055:SF146">
    <property type="entry name" value="HTH-TYPE TRANSCRIPTIONAL DUAL REGULATOR CECR"/>
    <property type="match status" value="1"/>
</dbReference>
<dbReference type="PROSITE" id="PS50977">
    <property type="entry name" value="HTH_TETR_2"/>
    <property type="match status" value="1"/>
</dbReference>
<evidence type="ECO:0000256" key="4">
    <source>
        <dbReference type="PROSITE-ProRule" id="PRU00335"/>
    </source>
</evidence>
<dbReference type="GO" id="GO:0000976">
    <property type="term" value="F:transcription cis-regulatory region binding"/>
    <property type="evidence" value="ECO:0007669"/>
    <property type="project" value="TreeGrafter"/>
</dbReference>
<dbReference type="Pfam" id="PF00440">
    <property type="entry name" value="TetR_N"/>
    <property type="match status" value="1"/>
</dbReference>
<dbReference type="FunFam" id="1.10.10.60:FF:000141">
    <property type="entry name" value="TetR family transcriptional regulator"/>
    <property type="match status" value="1"/>
</dbReference>
<evidence type="ECO:0000313" key="6">
    <source>
        <dbReference type="EMBL" id="QFI61989.1"/>
    </source>
</evidence>
<dbReference type="InterPro" id="IPR009057">
    <property type="entry name" value="Homeodomain-like_sf"/>
</dbReference>
<dbReference type="PRINTS" id="PR00455">
    <property type="entry name" value="HTHTETR"/>
</dbReference>
<keyword evidence="1" id="KW-0805">Transcription regulation</keyword>
<dbReference type="InterPro" id="IPR039536">
    <property type="entry name" value="TetR_C_Proteobacteria"/>
</dbReference>
<accession>A0A5P6N7T1</accession>
<reference evidence="7" key="1">
    <citation type="submission" date="2018-09" db="EMBL/GenBank/DDBJ databases">
        <title>Nocardia yunnanensis sp. nov., an actinomycete isolated from a soil sample.</title>
        <authorList>
            <person name="Zhang J."/>
        </authorList>
    </citation>
    <scope>NUCLEOTIDE SEQUENCE [LARGE SCALE GENOMIC DNA]</scope>
    <source>
        <strain evidence="7">21-3</strain>
    </source>
</reference>
<gene>
    <name evidence="6" type="ORF">D0Y83_00845</name>
</gene>
<protein>
    <submittedName>
        <fullName evidence="6">TetR/AcrR family transcriptional regulator</fullName>
    </submittedName>
</protein>
<feature type="DNA-binding region" description="H-T-H motif" evidence="4">
    <location>
        <begin position="54"/>
        <end position="73"/>
    </location>
</feature>
<name>A0A5P6N7T1_9SPHN</name>
<evidence type="ECO:0000256" key="2">
    <source>
        <dbReference type="ARBA" id="ARBA00023125"/>
    </source>
</evidence>
<keyword evidence="3" id="KW-0804">Transcription</keyword>
<keyword evidence="2 4" id="KW-0238">DNA-binding</keyword>
<dbReference type="InterPro" id="IPR050109">
    <property type="entry name" value="HTH-type_TetR-like_transc_reg"/>
</dbReference>
<sequence length="226" mass="25557">MNLRVGFLKPNRLWPLSDRNEVEQMNKITQTKKRAAILAGAQRVFVREGYEGTSMDAVAREAKVAKPTLYNHFRDKNALYVAVVEHSLTRVRSEIVPPELRDMTATEGLKVITTRLARMFGRDDDVLRLCRICIGGFDRFPLATSTFMYNGPQRGNREVASMIALWAGRGELACDDHEFAAQQLSELCKVGIFDPRLYGSREKASIDECDRIAAAAYQTFMARYGK</sequence>
<dbReference type="InterPro" id="IPR023772">
    <property type="entry name" value="DNA-bd_HTH_TetR-type_CS"/>
</dbReference>
<evidence type="ECO:0000313" key="7">
    <source>
        <dbReference type="Proteomes" id="UP000325385"/>
    </source>
</evidence>
<feature type="domain" description="HTH tetR-type" evidence="5">
    <location>
        <begin position="31"/>
        <end position="91"/>
    </location>
</feature>
<dbReference type="PANTHER" id="PTHR30055">
    <property type="entry name" value="HTH-TYPE TRANSCRIPTIONAL REGULATOR RUTR"/>
    <property type="match status" value="1"/>
</dbReference>
<evidence type="ECO:0000256" key="1">
    <source>
        <dbReference type="ARBA" id="ARBA00023015"/>
    </source>
</evidence>